<evidence type="ECO:0008006" key="4">
    <source>
        <dbReference type="Google" id="ProtNLM"/>
    </source>
</evidence>
<proteinExistence type="predicted"/>
<dbReference type="AlphaFoldDB" id="M2ZUB0"/>
<dbReference type="Proteomes" id="UP000011740">
    <property type="component" value="Unassembled WGS sequence"/>
</dbReference>
<dbReference type="SUPFAM" id="SSF56059">
    <property type="entry name" value="Glutathione synthetase ATP-binding domain-like"/>
    <property type="match status" value="1"/>
</dbReference>
<dbReference type="Gene3D" id="3.30.470.20">
    <property type="entry name" value="ATP-grasp fold, B domain"/>
    <property type="match status" value="1"/>
</dbReference>
<dbReference type="STRING" id="1223523.H340_32160"/>
<evidence type="ECO:0000313" key="3">
    <source>
        <dbReference type="Proteomes" id="UP000011740"/>
    </source>
</evidence>
<feature type="region of interest" description="Disordered" evidence="1">
    <location>
        <begin position="263"/>
        <end position="282"/>
    </location>
</feature>
<dbReference type="eggNOG" id="COG1181">
    <property type="taxonomic scope" value="Bacteria"/>
</dbReference>
<name>M2ZUB0_STRM1</name>
<evidence type="ECO:0000313" key="2">
    <source>
        <dbReference type="EMBL" id="EME96308.1"/>
    </source>
</evidence>
<comment type="caution">
    <text evidence="2">The sequence shown here is derived from an EMBL/GenBank/DDBJ whole genome shotgun (WGS) entry which is preliminary data.</text>
</comment>
<organism evidence="2 3">
    <name type="scientific">Streptomyces mobaraensis (strain ATCC 29032 / DSM 40847 / JCM 4168 / NBRC 13819 / NCIMB 11159 / IPCR 16-22)</name>
    <dbReference type="NCBI Taxonomy" id="1223523"/>
    <lineage>
        <taxon>Bacteria</taxon>
        <taxon>Bacillati</taxon>
        <taxon>Actinomycetota</taxon>
        <taxon>Actinomycetes</taxon>
        <taxon>Kitasatosporales</taxon>
        <taxon>Streptomycetaceae</taxon>
        <taxon>Streptomyces</taxon>
    </lineage>
</organism>
<reference evidence="2 3" key="1">
    <citation type="journal article" date="2013" name="Genome Announc.">
        <title>Whole-Genome Shotgun Assembly and Analysis of the Genome of Streptomyces mobaraensis DSM 40847, a Strain for Industrial Production of Microbial Transglutaminase.</title>
        <authorList>
            <person name="Yang H."/>
            <person name="He T."/>
            <person name="Wu W."/>
            <person name="Zhu W."/>
            <person name="Lu B."/>
            <person name="Sun W."/>
        </authorList>
    </citation>
    <scope>NUCLEOTIDE SEQUENCE [LARGE SCALE GENOMIC DNA]</scope>
    <source>
        <strain evidence="2 3">DSM 40847</strain>
    </source>
</reference>
<evidence type="ECO:0000256" key="1">
    <source>
        <dbReference type="SAM" id="MobiDB-lite"/>
    </source>
</evidence>
<dbReference type="PATRIC" id="fig|1223523.3.peg.6509"/>
<dbReference type="EMBL" id="AORZ01000244">
    <property type="protein sequence ID" value="EME96308.1"/>
    <property type="molecule type" value="Genomic_DNA"/>
</dbReference>
<gene>
    <name evidence="2" type="ORF">H340_32160</name>
</gene>
<protein>
    <recommendedName>
        <fullName evidence="4">ATP-grasp domain-containing protein</fullName>
    </recommendedName>
</protein>
<accession>M2ZUB0</accession>
<sequence>MAGTAGGAWADRVAEVAGAAGAAGAAGVVVAADSTRGHVGDALGLRWVPDPGRLPGVVGDFAGRAERVRVARFVDGVPCSVLGMALADGVAVFSPIEIVTLGDPATGRLLFCGSSTFWRPGAAAEDDIRGAARRAGTELVRATGYRGLFSVDGLLTPDGFTATELNPRHASGLGLRAALPDFPLYLHHRAVQERLPGLDTITHADLERLGRELVAATPSASLAVGAVRVEAVPGGPPDHRAGPACARAAAGLGEPGLRAFPLGLPSAPPLPPCEPDDERCTA</sequence>